<dbReference type="InterPro" id="IPR014731">
    <property type="entry name" value="ETF_asu_C"/>
</dbReference>
<accession>A0A9X0QAB7</accession>
<gene>
    <name evidence="5" type="ORF">HDF14_000202</name>
</gene>
<proteinExistence type="inferred from homology"/>
<organism evidence="5 6">
    <name type="scientific">Tunturiibacter gelidiferens</name>
    <dbReference type="NCBI Taxonomy" id="3069689"/>
    <lineage>
        <taxon>Bacteria</taxon>
        <taxon>Pseudomonadati</taxon>
        <taxon>Acidobacteriota</taxon>
        <taxon>Terriglobia</taxon>
        <taxon>Terriglobales</taxon>
        <taxon>Acidobacteriaceae</taxon>
        <taxon>Tunturiibacter</taxon>
    </lineage>
</organism>
<dbReference type="PANTHER" id="PTHR43153:SF1">
    <property type="entry name" value="ELECTRON TRANSFER FLAVOPROTEIN SUBUNIT ALPHA, MITOCHONDRIAL"/>
    <property type="match status" value="1"/>
</dbReference>
<feature type="domain" description="Electron transfer flavoprotein alpha/beta-subunit N-terminal" evidence="4">
    <location>
        <begin position="2"/>
        <end position="173"/>
    </location>
</feature>
<dbReference type="InterPro" id="IPR014730">
    <property type="entry name" value="ETF_a/b_N"/>
</dbReference>
<keyword evidence="3" id="KW-0285">Flavoprotein</keyword>
<dbReference type="InterPro" id="IPR014729">
    <property type="entry name" value="Rossmann-like_a/b/a_fold"/>
</dbReference>
<dbReference type="InterPro" id="IPR029035">
    <property type="entry name" value="DHS-like_NAD/FAD-binding_dom"/>
</dbReference>
<reference evidence="5 6" key="1">
    <citation type="submission" date="2020-08" db="EMBL/GenBank/DDBJ databases">
        <title>Genomic Encyclopedia of Type Strains, Phase IV (KMG-V): Genome sequencing to study the core and pangenomes of soil and plant-associated prokaryotes.</title>
        <authorList>
            <person name="Whitman W."/>
        </authorList>
    </citation>
    <scope>NUCLEOTIDE SEQUENCE [LARGE SCALE GENOMIC DNA]</scope>
    <source>
        <strain evidence="5 6">X5P2</strain>
    </source>
</reference>
<keyword evidence="2" id="KW-0813">Transport</keyword>
<dbReference type="Pfam" id="PF01012">
    <property type="entry name" value="ETF"/>
    <property type="match status" value="1"/>
</dbReference>
<evidence type="ECO:0000259" key="4">
    <source>
        <dbReference type="SMART" id="SM00893"/>
    </source>
</evidence>
<comment type="similarity">
    <text evidence="1">Belongs to the ETF alpha-subunit/FixB family.</text>
</comment>
<sequence>MILIVVEYANGKVSKSTWEMITAARELGREAPLTAFVLGSNIAAIADEVARAVDQVLVADLPALAQYDPELWSAAVAQIATEGEANLLLIGGSRSGREYSPRVAIKLDAPLLEDVITLKAAGETITAQRYTFLARVTETVESSAPIAVVTIKPGVFNPATPKTDAAEQFDVDLNLPTPRLKVTGKTAERSSRISLTEAEIVVSGGRGVGSAEGFTQYVEALADQLGAAVGATRAIVDAGWRPYSEQVGQTGKTVQPKTYIAIGISGAVQHLSGMNKSKTIVAINRDAEAPIFKIADYGIIGDVTQLVPAILTELKK</sequence>
<dbReference type="GO" id="GO:0009055">
    <property type="term" value="F:electron transfer activity"/>
    <property type="evidence" value="ECO:0007669"/>
    <property type="project" value="InterPro"/>
</dbReference>
<feature type="binding site" evidence="3">
    <location>
        <begin position="263"/>
        <end position="270"/>
    </location>
    <ligand>
        <name>FAD</name>
        <dbReference type="ChEBI" id="CHEBI:57692"/>
    </ligand>
</feature>
<evidence type="ECO:0000256" key="2">
    <source>
        <dbReference type="ARBA" id="ARBA00022982"/>
    </source>
</evidence>
<dbReference type="PANTHER" id="PTHR43153">
    <property type="entry name" value="ELECTRON TRANSFER FLAVOPROTEIN ALPHA"/>
    <property type="match status" value="1"/>
</dbReference>
<keyword evidence="6" id="KW-1185">Reference proteome</keyword>
<evidence type="ECO:0000313" key="5">
    <source>
        <dbReference type="EMBL" id="MBB5326608.1"/>
    </source>
</evidence>
<evidence type="ECO:0000256" key="1">
    <source>
        <dbReference type="ARBA" id="ARBA00005817"/>
    </source>
</evidence>
<dbReference type="SUPFAM" id="SSF52467">
    <property type="entry name" value="DHS-like NAD/FAD-binding domain"/>
    <property type="match status" value="1"/>
</dbReference>
<feature type="binding site" evidence="3">
    <location>
        <begin position="246"/>
        <end position="250"/>
    </location>
    <ligand>
        <name>FAD</name>
        <dbReference type="ChEBI" id="CHEBI:57692"/>
    </ligand>
</feature>
<dbReference type="Pfam" id="PF00766">
    <property type="entry name" value="ETF_alpha"/>
    <property type="match status" value="1"/>
</dbReference>
<keyword evidence="3" id="KW-0274">FAD</keyword>
<feature type="binding site" evidence="3">
    <location>
        <position position="206"/>
    </location>
    <ligand>
        <name>FAD</name>
        <dbReference type="ChEBI" id="CHEBI:57692"/>
    </ligand>
</feature>
<dbReference type="InterPro" id="IPR001308">
    <property type="entry name" value="ETF_a/FixB"/>
</dbReference>
<protein>
    <submittedName>
        <fullName evidence="5">Electron transfer flavoprotein alpha subunit</fullName>
    </submittedName>
</protein>
<dbReference type="GO" id="GO:0033539">
    <property type="term" value="P:fatty acid beta-oxidation using acyl-CoA dehydrogenase"/>
    <property type="evidence" value="ECO:0007669"/>
    <property type="project" value="TreeGrafter"/>
</dbReference>
<evidence type="ECO:0000313" key="6">
    <source>
        <dbReference type="Proteomes" id="UP000535182"/>
    </source>
</evidence>
<comment type="cofactor">
    <cofactor evidence="3">
        <name>FAD</name>
        <dbReference type="ChEBI" id="CHEBI:57692"/>
    </cofactor>
    <text evidence="3">Binds 1 FAD per dimer.</text>
</comment>
<dbReference type="GO" id="GO:0050660">
    <property type="term" value="F:flavin adenine dinucleotide binding"/>
    <property type="evidence" value="ECO:0007669"/>
    <property type="project" value="InterPro"/>
</dbReference>
<evidence type="ECO:0000256" key="3">
    <source>
        <dbReference type="PIRSR" id="PIRSR000089-1"/>
    </source>
</evidence>
<feature type="binding site" evidence="3">
    <location>
        <position position="284"/>
    </location>
    <ligand>
        <name>FAD</name>
        <dbReference type="ChEBI" id="CHEBI:57692"/>
    </ligand>
</feature>
<dbReference type="AlphaFoldDB" id="A0A9X0QAB7"/>
<dbReference type="PIRSF" id="PIRSF000089">
    <property type="entry name" value="Electra_flavoP_a"/>
    <property type="match status" value="1"/>
</dbReference>
<dbReference type="Gene3D" id="3.40.50.1220">
    <property type="entry name" value="TPP-binding domain"/>
    <property type="match status" value="1"/>
</dbReference>
<dbReference type="InterPro" id="IPR033947">
    <property type="entry name" value="ETF_alpha_N"/>
</dbReference>
<dbReference type="SUPFAM" id="SSF52402">
    <property type="entry name" value="Adenine nucleotide alpha hydrolases-like"/>
    <property type="match status" value="1"/>
</dbReference>
<keyword evidence="2" id="KW-0249">Electron transport</keyword>
<dbReference type="RefSeq" id="WP_183972681.1">
    <property type="nucleotide sequence ID" value="NZ_JACHEB010000001.1"/>
</dbReference>
<dbReference type="CDD" id="cd01715">
    <property type="entry name" value="ETF_alpha"/>
    <property type="match status" value="1"/>
</dbReference>
<dbReference type="Proteomes" id="UP000535182">
    <property type="component" value="Unassembled WGS sequence"/>
</dbReference>
<dbReference type="SMART" id="SM00893">
    <property type="entry name" value="ETF"/>
    <property type="match status" value="1"/>
</dbReference>
<comment type="caution">
    <text evidence="5">The sequence shown here is derived from an EMBL/GenBank/DDBJ whole genome shotgun (WGS) entry which is preliminary data.</text>
</comment>
<feature type="binding site" evidence="3">
    <location>
        <begin position="232"/>
        <end position="233"/>
    </location>
    <ligand>
        <name>FAD</name>
        <dbReference type="ChEBI" id="CHEBI:57692"/>
    </ligand>
</feature>
<dbReference type="EMBL" id="JACHEB010000001">
    <property type="protein sequence ID" value="MBB5326608.1"/>
    <property type="molecule type" value="Genomic_DNA"/>
</dbReference>
<dbReference type="FunFam" id="3.40.50.1220:FF:000035">
    <property type="entry name" value="Electron transfer flavoprotein alpha subunit apoprotein"/>
    <property type="match status" value="1"/>
</dbReference>
<dbReference type="Gene3D" id="3.40.50.620">
    <property type="entry name" value="HUPs"/>
    <property type="match status" value="1"/>
</dbReference>
<name>A0A9X0QAB7_9BACT</name>